<keyword evidence="3" id="KW-1185">Reference proteome</keyword>
<feature type="region of interest" description="Disordered" evidence="1">
    <location>
        <begin position="1"/>
        <end position="21"/>
    </location>
</feature>
<proteinExistence type="predicted"/>
<name>A0AAE1A1B7_9GAST</name>
<comment type="caution">
    <text evidence="2">The sequence shown here is derived from an EMBL/GenBank/DDBJ whole genome shotgun (WGS) entry which is preliminary data.</text>
</comment>
<sequence>MRGEELERVTEEEVGKGDWPGLSSALTSSLRNVTQGLRTVFRVSMASDTGGLAHQPHGQTDKQAGPGRDRWAVISRQTLRPGMIEDSTEDWIIRLTNGYREEAAYGDSLNHNLTVDDDAELRVEVVARSVSGCLVQWDQGDGNRELADSLSTLHSLYLSVSPTETLEDTTIFPSSHVSSSDTLGQLCTYRYAILDCVMFSETLPTGDGPKQSKPIEKLSEPTRDLSVQASRYRSKWKHRDSLRQRNLQETSLCRLAETIPSGNIEIV</sequence>
<feature type="compositionally biased region" description="Basic and acidic residues" evidence="1">
    <location>
        <begin position="1"/>
        <end position="16"/>
    </location>
</feature>
<accession>A0AAE1A1B7</accession>
<organism evidence="2 3">
    <name type="scientific">Elysia crispata</name>
    <name type="common">lettuce slug</name>
    <dbReference type="NCBI Taxonomy" id="231223"/>
    <lineage>
        <taxon>Eukaryota</taxon>
        <taxon>Metazoa</taxon>
        <taxon>Spiralia</taxon>
        <taxon>Lophotrochozoa</taxon>
        <taxon>Mollusca</taxon>
        <taxon>Gastropoda</taxon>
        <taxon>Heterobranchia</taxon>
        <taxon>Euthyneura</taxon>
        <taxon>Panpulmonata</taxon>
        <taxon>Sacoglossa</taxon>
        <taxon>Placobranchoidea</taxon>
        <taxon>Plakobranchidae</taxon>
        <taxon>Elysia</taxon>
    </lineage>
</organism>
<dbReference type="Proteomes" id="UP001283361">
    <property type="component" value="Unassembled WGS sequence"/>
</dbReference>
<dbReference type="AlphaFoldDB" id="A0AAE1A1B7"/>
<protein>
    <submittedName>
        <fullName evidence="2">Uncharacterized protein</fullName>
    </submittedName>
</protein>
<gene>
    <name evidence="2" type="ORF">RRG08_057631</name>
</gene>
<dbReference type="EMBL" id="JAWDGP010002856">
    <property type="protein sequence ID" value="KAK3779260.1"/>
    <property type="molecule type" value="Genomic_DNA"/>
</dbReference>
<evidence type="ECO:0000256" key="1">
    <source>
        <dbReference type="SAM" id="MobiDB-lite"/>
    </source>
</evidence>
<evidence type="ECO:0000313" key="2">
    <source>
        <dbReference type="EMBL" id="KAK3779260.1"/>
    </source>
</evidence>
<reference evidence="2" key="1">
    <citation type="journal article" date="2023" name="G3 (Bethesda)">
        <title>A reference genome for the long-term kleptoplast-retaining sea slug Elysia crispata morphotype clarki.</title>
        <authorList>
            <person name="Eastman K.E."/>
            <person name="Pendleton A.L."/>
            <person name="Shaikh M.A."/>
            <person name="Suttiyut T."/>
            <person name="Ogas R."/>
            <person name="Tomko P."/>
            <person name="Gavelis G."/>
            <person name="Widhalm J.R."/>
            <person name="Wisecaver J.H."/>
        </authorList>
    </citation>
    <scope>NUCLEOTIDE SEQUENCE</scope>
    <source>
        <strain evidence="2">ECLA1</strain>
    </source>
</reference>
<evidence type="ECO:0000313" key="3">
    <source>
        <dbReference type="Proteomes" id="UP001283361"/>
    </source>
</evidence>